<reference evidence="1 2" key="1">
    <citation type="journal article" date="2018" name="Sci. Rep.">
        <title>Genomic signatures of local adaptation to the degree of environmental predictability in rotifers.</title>
        <authorList>
            <person name="Franch-Gras L."/>
            <person name="Hahn C."/>
            <person name="Garcia-Roger E.M."/>
            <person name="Carmona M.J."/>
            <person name="Serra M."/>
            <person name="Gomez A."/>
        </authorList>
    </citation>
    <scope>NUCLEOTIDE SEQUENCE [LARGE SCALE GENOMIC DNA]</scope>
    <source>
        <strain evidence="1">HYR1</strain>
    </source>
</reference>
<comment type="caution">
    <text evidence="1">The sequence shown here is derived from an EMBL/GenBank/DDBJ whole genome shotgun (WGS) entry which is preliminary data.</text>
</comment>
<evidence type="ECO:0000313" key="1">
    <source>
        <dbReference type="EMBL" id="RNA00859.1"/>
    </source>
</evidence>
<gene>
    <name evidence="1" type="ORF">BpHYR1_031753</name>
</gene>
<sequence length="132" mass="15339">MVKKFKNGKFHPKFCIPRLQNGRGLAGIWGCISYKGTGICYIYTGPINHFIIFKYILKFSFTFPSGYKHHALKYKDFEKLWSKKFFKNGFGEKKFGNERNWKLKPKHGSFSHSPAASSRANATLDLFTKLKF</sequence>
<dbReference type="EMBL" id="REGN01009581">
    <property type="protein sequence ID" value="RNA00859.1"/>
    <property type="molecule type" value="Genomic_DNA"/>
</dbReference>
<evidence type="ECO:0000313" key="2">
    <source>
        <dbReference type="Proteomes" id="UP000276133"/>
    </source>
</evidence>
<protein>
    <submittedName>
        <fullName evidence="1">Uncharacterized protein</fullName>
    </submittedName>
</protein>
<dbReference type="Proteomes" id="UP000276133">
    <property type="component" value="Unassembled WGS sequence"/>
</dbReference>
<keyword evidence="2" id="KW-1185">Reference proteome</keyword>
<dbReference type="OrthoDB" id="4843387at2759"/>
<dbReference type="AlphaFoldDB" id="A0A3M7PPM7"/>
<proteinExistence type="predicted"/>
<accession>A0A3M7PPM7</accession>
<name>A0A3M7PPM7_BRAPC</name>
<organism evidence="1 2">
    <name type="scientific">Brachionus plicatilis</name>
    <name type="common">Marine rotifer</name>
    <name type="synonym">Brachionus muelleri</name>
    <dbReference type="NCBI Taxonomy" id="10195"/>
    <lineage>
        <taxon>Eukaryota</taxon>
        <taxon>Metazoa</taxon>
        <taxon>Spiralia</taxon>
        <taxon>Gnathifera</taxon>
        <taxon>Rotifera</taxon>
        <taxon>Eurotatoria</taxon>
        <taxon>Monogononta</taxon>
        <taxon>Pseudotrocha</taxon>
        <taxon>Ploima</taxon>
        <taxon>Brachionidae</taxon>
        <taxon>Brachionus</taxon>
    </lineage>
</organism>